<sequence length="388" mass="41353">MSLVVGGAMVALVFSSPGGSGTAAHAVDLPTWDDVQAAKQNEATAAAKVQEIEQLIAQSEAELERLRTATETANAKWQEAETAAEEAAQRAQELETEASASREEAREASDQASDIISQLYRSGGVDHSTEVFFQADAETTDALLNRLAMMERATQRNSTMAERAQLALNTAASLGEQAEVAQEARDQLASEAEAMAQTAAENLDDQRVQFLEQEAQQQELQAQLAALKDATTTTVSGYEERLRIEEEQRRNQQAAGGGGGGGGTPGGSGWYQPVPISWISTYFRQPWSHTGLDLPAGCGTPIVAPASGTVVVAGWVDNFGGYMTYLNQDNGYQTRFAHQIGTPPVSYSQWVPAGAVIGYVGNTGMSFGCHVHYEVLSGAAFVDPTPFI</sequence>
<protein>
    <submittedName>
        <fullName evidence="3">M23 family peptidase</fullName>
    </submittedName>
</protein>
<dbReference type="KEGG" id="ltr:EVS81_12650"/>
<dbReference type="EMBL" id="CP035806">
    <property type="protein sequence ID" value="QBE49570.1"/>
    <property type="molecule type" value="Genomic_DNA"/>
</dbReference>
<evidence type="ECO:0000259" key="2">
    <source>
        <dbReference type="Pfam" id="PF01551"/>
    </source>
</evidence>
<dbReference type="Proteomes" id="UP000289260">
    <property type="component" value="Chromosome"/>
</dbReference>
<reference evidence="3 4" key="1">
    <citation type="submission" date="2019-02" db="EMBL/GenBank/DDBJ databases">
        <authorList>
            <person name="Sun L."/>
            <person name="Pan D."/>
            <person name="Wu X."/>
        </authorList>
    </citation>
    <scope>NUCLEOTIDE SEQUENCE [LARGE SCALE GENOMIC DNA]</scope>
    <source>
        <strain evidence="3 4">JW-1</strain>
    </source>
</reference>
<dbReference type="SUPFAM" id="SSF51261">
    <property type="entry name" value="Duplicated hybrid motif"/>
    <property type="match status" value="1"/>
</dbReference>
<dbReference type="PANTHER" id="PTHR21666">
    <property type="entry name" value="PEPTIDASE-RELATED"/>
    <property type="match status" value="1"/>
</dbReference>
<feature type="region of interest" description="Disordered" evidence="1">
    <location>
        <begin position="246"/>
        <end position="267"/>
    </location>
</feature>
<dbReference type="GO" id="GO:0004222">
    <property type="term" value="F:metalloendopeptidase activity"/>
    <property type="evidence" value="ECO:0007669"/>
    <property type="project" value="TreeGrafter"/>
</dbReference>
<evidence type="ECO:0000313" key="4">
    <source>
        <dbReference type="Proteomes" id="UP000289260"/>
    </source>
</evidence>
<dbReference type="PANTHER" id="PTHR21666:SF270">
    <property type="entry name" value="MUREIN HYDROLASE ACTIVATOR ENVC"/>
    <property type="match status" value="1"/>
</dbReference>
<dbReference type="OrthoDB" id="1099523at2"/>
<name>A0A4P6KH11_9MICO</name>
<dbReference type="RefSeq" id="WP_130110697.1">
    <property type="nucleotide sequence ID" value="NZ_CP035806.1"/>
</dbReference>
<dbReference type="InterPro" id="IPR050570">
    <property type="entry name" value="Cell_wall_metabolism_enzyme"/>
</dbReference>
<proteinExistence type="predicted"/>
<evidence type="ECO:0000256" key="1">
    <source>
        <dbReference type="SAM" id="MobiDB-lite"/>
    </source>
</evidence>
<dbReference type="AlphaFoldDB" id="A0A4P6KH11"/>
<dbReference type="InterPro" id="IPR011055">
    <property type="entry name" value="Dup_hybrid_motif"/>
</dbReference>
<feature type="domain" description="M23ase beta-sheet core" evidence="2">
    <location>
        <begin position="288"/>
        <end position="384"/>
    </location>
</feature>
<keyword evidence="4" id="KW-1185">Reference proteome</keyword>
<feature type="compositionally biased region" description="Gly residues" evidence="1">
    <location>
        <begin position="255"/>
        <end position="267"/>
    </location>
</feature>
<dbReference type="Gene3D" id="2.70.70.10">
    <property type="entry name" value="Glucose Permease (Domain IIA)"/>
    <property type="match status" value="1"/>
</dbReference>
<feature type="compositionally biased region" description="Basic and acidic residues" evidence="1">
    <location>
        <begin position="100"/>
        <end position="109"/>
    </location>
</feature>
<dbReference type="InterPro" id="IPR016047">
    <property type="entry name" value="M23ase_b-sheet_dom"/>
</dbReference>
<feature type="region of interest" description="Disordered" evidence="1">
    <location>
        <begin position="72"/>
        <end position="112"/>
    </location>
</feature>
<accession>A0A4P6KH11</accession>
<gene>
    <name evidence="3" type="ORF">EVS81_12650</name>
</gene>
<organism evidence="3 4">
    <name type="scientific">Leucobacter triazinivorans</name>
    <dbReference type="NCBI Taxonomy" id="1784719"/>
    <lineage>
        <taxon>Bacteria</taxon>
        <taxon>Bacillati</taxon>
        <taxon>Actinomycetota</taxon>
        <taxon>Actinomycetes</taxon>
        <taxon>Micrococcales</taxon>
        <taxon>Microbacteriaceae</taxon>
        <taxon>Leucobacter</taxon>
    </lineage>
</organism>
<dbReference type="CDD" id="cd12797">
    <property type="entry name" value="M23_peptidase"/>
    <property type="match status" value="1"/>
</dbReference>
<evidence type="ECO:0000313" key="3">
    <source>
        <dbReference type="EMBL" id="QBE49570.1"/>
    </source>
</evidence>
<dbReference type="Pfam" id="PF01551">
    <property type="entry name" value="Peptidase_M23"/>
    <property type="match status" value="1"/>
</dbReference>